<keyword evidence="8" id="KW-0325">Glycoprotein</keyword>
<dbReference type="SMART" id="SM00062">
    <property type="entry name" value="PBPb"/>
    <property type="match status" value="1"/>
</dbReference>
<dbReference type="EMBL" id="SMSJ01000055">
    <property type="protein sequence ID" value="TDH59747.1"/>
    <property type="molecule type" value="Genomic_DNA"/>
</dbReference>
<evidence type="ECO:0000313" key="15">
    <source>
        <dbReference type="Proteomes" id="UP000295096"/>
    </source>
</evidence>
<comment type="subcellular location">
    <subcellularLocation>
        <location evidence="1">Membrane</location>
        <topology evidence="1">Multi-pass membrane protein</topology>
    </subcellularLocation>
</comment>
<dbReference type="OrthoDB" id="7341446at2"/>
<accession>A0A4R5QBT7</accession>
<evidence type="ECO:0000256" key="5">
    <source>
        <dbReference type="ARBA" id="ARBA00023065"/>
    </source>
</evidence>
<evidence type="ECO:0000256" key="4">
    <source>
        <dbReference type="ARBA" id="ARBA00022989"/>
    </source>
</evidence>
<keyword evidence="7" id="KW-0675">Receptor</keyword>
<dbReference type="InterPro" id="IPR015683">
    <property type="entry name" value="Ionotropic_Glu_rcpt"/>
</dbReference>
<keyword evidence="11" id="KW-0732">Signal</keyword>
<evidence type="ECO:0000259" key="12">
    <source>
        <dbReference type="SMART" id="SM00062"/>
    </source>
</evidence>
<reference evidence="14 15" key="1">
    <citation type="journal article" date="2016" name="J. Microbiol.">
        <title>Dankookia rubra gen. nov., sp. nov., an alphaproteobacterium isolated from sediment of a shallow stream.</title>
        <authorList>
            <person name="Kim W.H."/>
            <person name="Kim D.H."/>
            <person name="Kang K."/>
            <person name="Ahn T.Y."/>
        </authorList>
    </citation>
    <scope>NUCLEOTIDE SEQUENCE [LARGE SCALE GENOMIC DNA]</scope>
    <source>
        <strain evidence="14 15">JCM30602</strain>
    </source>
</reference>
<proteinExistence type="predicted"/>
<keyword evidence="3 10" id="KW-0812">Transmembrane</keyword>
<dbReference type="Gene3D" id="1.10.287.70">
    <property type="match status" value="1"/>
</dbReference>
<dbReference type="SUPFAM" id="SSF53850">
    <property type="entry name" value="Periplasmic binding protein-like II"/>
    <property type="match status" value="1"/>
</dbReference>
<evidence type="ECO:0000256" key="6">
    <source>
        <dbReference type="ARBA" id="ARBA00023136"/>
    </source>
</evidence>
<evidence type="ECO:0000256" key="7">
    <source>
        <dbReference type="ARBA" id="ARBA00023170"/>
    </source>
</evidence>
<dbReference type="Pfam" id="PF00060">
    <property type="entry name" value="Lig_chan"/>
    <property type="match status" value="1"/>
</dbReference>
<comment type="caution">
    <text evidence="14">The sequence shown here is derived from an EMBL/GenBank/DDBJ whole genome shotgun (WGS) entry which is preliminary data.</text>
</comment>
<keyword evidence="5" id="KW-0406">Ion transport</keyword>
<dbReference type="Proteomes" id="UP000295096">
    <property type="component" value="Unassembled WGS sequence"/>
</dbReference>
<evidence type="ECO:0000256" key="2">
    <source>
        <dbReference type="ARBA" id="ARBA00022448"/>
    </source>
</evidence>
<dbReference type="SMART" id="SM00079">
    <property type="entry name" value="PBPe"/>
    <property type="match status" value="1"/>
</dbReference>
<dbReference type="AlphaFoldDB" id="A0A4R5QBT7"/>
<feature type="transmembrane region" description="Helical" evidence="10">
    <location>
        <begin position="159"/>
        <end position="177"/>
    </location>
</feature>
<feature type="transmembrane region" description="Helical" evidence="10">
    <location>
        <begin position="189"/>
        <end position="206"/>
    </location>
</feature>
<dbReference type="Gene3D" id="3.40.190.10">
    <property type="entry name" value="Periplasmic binding protein-like II"/>
    <property type="match status" value="3"/>
</dbReference>
<dbReference type="InterPro" id="IPR001320">
    <property type="entry name" value="Iontro_rcpt_C"/>
</dbReference>
<organism evidence="14 15">
    <name type="scientific">Dankookia rubra</name>
    <dbReference type="NCBI Taxonomy" id="1442381"/>
    <lineage>
        <taxon>Bacteria</taxon>
        <taxon>Pseudomonadati</taxon>
        <taxon>Pseudomonadota</taxon>
        <taxon>Alphaproteobacteria</taxon>
        <taxon>Acetobacterales</taxon>
        <taxon>Roseomonadaceae</taxon>
        <taxon>Dankookia</taxon>
    </lineage>
</organism>
<evidence type="ECO:0000256" key="9">
    <source>
        <dbReference type="ARBA" id="ARBA00023303"/>
    </source>
</evidence>
<dbReference type="Pfam" id="PF00497">
    <property type="entry name" value="SBP_bac_3"/>
    <property type="match status" value="1"/>
</dbReference>
<protein>
    <submittedName>
        <fullName evidence="14">Transporter substrate-binding domain-containing protein</fullName>
    </submittedName>
</protein>
<feature type="chain" id="PRO_5020683997" evidence="11">
    <location>
        <begin position="33"/>
        <end position="375"/>
    </location>
</feature>
<evidence type="ECO:0000259" key="13">
    <source>
        <dbReference type="SMART" id="SM00079"/>
    </source>
</evidence>
<evidence type="ECO:0000256" key="11">
    <source>
        <dbReference type="SAM" id="SignalP"/>
    </source>
</evidence>
<name>A0A4R5QBT7_9PROT</name>
<dbReference type="GO" id="GO:0016020">
    <property type="term" value="C:membrane"/>
    <property type="evidence" value="ECO:0007669"/>
    <property type="project" value="UniProtKB-SubCell"/>
</dbReference>
<feature type="domain" description="Ionotropic glutamate receptor C-terminal" evidence="13">
    <location>
        <begin position="44"/>
        <end position="373"/>
    </location>
</feature>
<gene>
    <name evidence="14" type="ORF">E2C06_25780</name>
</gene>
<feature type="transmembrane region" description="Helical" evidence="10">
    <location>
        <begin position="226"/>
        <end position="247"/>
    </location>
</feature>
<evidence type="ECO:0000256" key="3">
    <source>
        <dbReference type="ARBA" id="ARBA00022692"/>
    </source>
</evidence>
<dbReference type="InterPro" id="IPR001638">
    <property type="entry name" value="Solute-binding_3/MltF_N"/>
</dbReference>
<sequence length="375" mass="40275">MPHLTTATPAVRRAVGCVLLLLGLGAAGQARGQPDAAATSTRPLLRAITGHAAPFVQLPGTPVSGFSIEVWQEVARRLGVDTAWTVLPDLSDEAQIDAVVERRADLAISALTITAAREARVDLSLPYADSGLQVLVAAEHAHPLAAMLSALMSPAMRDLLGIGGAIMLALAHLLWLVERRHDPAFRRPYPWVIAEALWGVVLIVATGEHGDRHTPRVLKRLTVAMLWLLGVVLIAQFTATVTAALTVDRLRSDIRGPDDLPGQTIATAPGSIAADWLQARDLPFVPVSDTEQAYAMLVRGEIRAVVYDAPQLRHWLANRGPSMATLVGPVFRPERYAIALPTGSPLRKLINSALLAMQEDGTADAISRRWFGMPP</sequence>
<feature type="signal peptide" evidence="11">
    <location>
        <begin position="1"/>
        <end position="32"/>
    </location>
</feature>
<evidence type="ECO:0000256" key="10">
    <source>
        <dbReference type="SAM" id="Phobius"/>
    </source>
</evidence>
<evidence type="ECO:0000256" key="1">
    <source>
        <dbReference type="ARBA" id="ARBA00004141"/>
    </source>
</evidence>
<keyword evidence="6 10" id="KW-0472">Membrane</keyword>
<keyword evidence="4 10" id="KW-1133">Transmembrane helix</keyword>
<evidence type="ECO:0000256" key="8">
    <source>
        <dbReference type="ARBA" id="ARBA00023180"/>
    </source>
</evidence>
<feature type="domain" description="Solute-binding protein family 3/N-terminal" evidence="12">
    <location>
        <begin position="44"/>
        <end position="374"/>
    </location>
</feature>
<dbReference type="PANTHER" id="PTHR18966">
    <property type="entry name" value="IONOTROPIC GLUTAMATE RECEPTOR"/>
    <property type="match status" value="1"/>
</dbReference>
<dbReference type="SUPFAM" id="SSF81324">
    <property type="entry name" value="Voltage-gated potassium channels"/>
    <property type="match status" value="1"/>
</dbReference>
<evidence type="ECO:0000313" key="14">
    <source>
        <dbReference type="EMBL" id="TDH59747.1"/>
    </source>
</evidence>
<keyword evidence="9" id="KW-0407">Ion channel</keyword>
<dbReference type="GO" id="GO:0015276">
    <property type="term" value="F:ligand-gated monoatomic ion channel activity"/>
    <property type="evidence" value="ECO:0007669"/>
    <property type="project" value="InterPro"/>
</dbReference>
<keyword evidence="15" id="KW-1185">Reference proteome</keyword>
<keyword evidence="2" id="KW-0813">Transport</keyword>